<protein>
    <recommendedName>
        <fullName evidence="6">Protein SMG7</fullName>
    </recommendedName>
</protein>
<evidence type="ECO:0000313" key="5">
    <source>
        <dbReference type="Proteomes" id="UP000279307"/>
    </source>
</evidence>
<accession>A0A3L8DMV8</accession>
<evidence type="ECO:0000256" key="1">
    <source>
        <dbReference type="ARBA" id="ARBA00023161"/>
    </source>
</evidence>
<dbReference type="InterPro" id="IPR011990">
    <property type="entry name" value="TPR-like_helical_dom_sf"/>
</dbReference>
<dbReference type="Gene3D" id="1.25.40.10">
    <property type="entry name" value="Tetratricopeptide repeat domain"/>
    <property type="match status" value="1"/>
</dbReference>
<dbReference type="InterPro" id="IPR019458">
    <property type="entry name" value="Est1-like_N"/>
</dbReference>
<dbReference type="GO" id="GO:0005697">
    <property type="term" value="C:telomerase holoenzyme complex"/>
    <property type="evidence" value="ECO:0007669"/>
    <property type="project" value="TreeGrafter"/>
</dbReference>
<dbReference type="Proteomes" id="UP000279307">
    <property type="component" value="Chromosome 6"/>
</dbReference>
<dbReference type="PANTHER" id="PTHR15696:SF5">
    <property type="entry name" value="NONSENSE-MEDIATED MRNA DECAY FACTOR SMG7"/>
    <property type="match status" value="1"/>
</dbReference>
<sequence>MYVRLSAIAFCILVKYDRTMVVRDIASDRRKQRNMGLKAAVQALKKAEPLKDKVQRCKDLLNDNDAWVCQQQLQKIYQQVLILDLEYALDRKVEQELWNLGFKNYIATLQVQAKDRKNPKRSESQALLSWCLEAASGFYLTLLQEICTVFDLDLPFRRKGYIYGCTSPWKAVEKLSPPHKSSCFYACQYCLVHLGDIARYRNESKQAEMFYRHAVSLSPSSGQPYNQLALLEASRGDKLGTVFHYARSVAVKHPFPAAASNLAMILSTALNDKSFNIDGKTKLSSQEYVVVFLKLHGIIHNIGDLKLACSYSKLLTETLTALVATESFSSWMLIQMLVINLYVLQHTVGTVGSVDGVELLRNEQLSNDEKLARDCILDLIAGTLSALLLPVYTIKNSIIEYFALPSIKLCLDWINMKPMVLEEVAFTSRLQIWPSLCVLLNALQNCVVDFKYDDCKYLIN</sequence>
<dbReference type="SUPFAM" id="SSF48452">
    <property type="entry name" value="TPR-like"/>
    <property type="match status" value="1"/>
</dbReference>
<dbReference type="GO" id="GO:0070034">
    <property type="term" value="F:telomerase RNA binding"/>
    <property type="evidence" value="ECO:0007669"/>
    <property type="project" value="TreeGrafter"/>
</dbReference>
<dbReference type="OrthoDB" id="69928at2759"/>
<reference evidence="4 5" key="1">
    <citation type="journal article" date="2018" name="Genome Res.">
        <title>The genomic architecture and molecular evolution of ant odorant receptors.</title>
        <authorList>
            <person name="McKenzie S.K."/>
            <person name="Kronauer D.J.C."/>
        </authorList>
    </citation>
    <scope>NUCLEOTIDE SEQUENCE [LARGE SCALE GENOMIC DNA]</scope>
    <source>
        <strain evidence="4">Clonal line C1</strain>
    </source>
</reference>
<gene>
    <name evidence="4" type="ORF">DMN91_005531</name>
</gene>
<evidence type="ECO:0000313" key="4">
    <source>
        <dbReference type="EMBL" id="RLU21158.1"/>
    </source>
</evidence>
<dbReference type="AlphaFoldDB" id="A0A3L8DMV8"/>
<organism evidence="4 5">
    <name type="scientific">Ooceraea biroi</name>
    <name type="common">Clonal raider ant</name>
    <name type="synonym">Cerapachys biroi</name>
    <dbReference type="NCBI Taxonomy" id="2015173"/>
    <lineage>
        <taxon>Eukaryota</taxon>
        <taxon>Metazoa</taxon>
        <taxon>Ecdysozoa</taxon>
        <taxon>Arthropoda</taxon>
        <taxon>Hexapoda</taxon>
        <taxon>Insecta</taxon>
        <taxon>Pterygota</taxon>
        <taxon>Neoptera</taxon>
        <taxon>Endopterygota</taxon>
        <taxon>Hymenoptera</taxon>
        <taxon>Apocrita</taxon>
        <taxon>Aculeata</taxon>
        <taxon>Formicoidea</taxon>
        <taxon>Formicidae</taxon>
        <taxon>Dorylinae</taxon>
        <taxon>Ooceraea</taxon>
    </lineage>
</organism>
<evidence type="ECO:0008006" key="6">
    <source>
        <dbReference type="Google" id="ProtNLM"/>
    </source>
</evidence>
<dbReference type="InterPro" id="IPR045153">
    <property type="entry name" value="Est1/Ebs1-like"/>
</dbReference>
<evidence type="ECO:0000259" key="2">
    <source>
        <dbReference type="Pfam" id="PF10373"/>
    </source>
</evidence>
<keyword evidence="1" id="KW-0866">Nonsense-mediated mRNA decay</keyword>
<dbReference type="PANTHER" id="PTHR15696">
    <property type="entry name" value="SMG-7 SUPPRESSOR WITH MORPHOLOGICAL EFFECT ON GENITALIA PROTEIN 7"/>
    <property type="match status" value="1"/>
</dbReference>
<dbReference type="Pfam" id="PF10373">
    <property type="entry name" value="EST1_DNA_bind"/>
    <property type="match status" value="1"/>
</dbReference>
<feature type="domain" description="Telomerase activating protein Est1-like N-terminal" evidence="3">
    <location>
        <begin position="92"/>
        <end position="203"/>
    </location>
</feature>
<comment type="caution">
    <text evidence="4">The sequence shown here is derived from an EMBL/GenBank/DDBJ whole genome shotgun (WGS) entry which is preliminary data.</text>
</comment>
<dbReference type="InterPro" id="IPR018834">
    <property type="entry name" value="DNA/RNA-bd_Est1-type"/>
</dbReference>
<dbReference type="Pfam" id="PF10374">
    <property type="entry name" value="EST1"/>
    <property type="match status" value="1"/>
</dbReference>
<dbReference type="EMBL" id="QOIP01000006">
    <property type="protein sequence ID" value="RLU21158.1"/>
    <property type="molecule type" value="Genomic_DNA"/>
</dbReference>
<name>A0A3L8DMV8_OOCBI</name>
<feature type="domain" description="DNA/RNA-binding" evidence="2">
    <location>
        <begin position="207"/>
        <end position="444"/>
    </location>
</feature>
<dbReference type="GO" id="GO:0042162">
    <property type="term" value="F:telomeric DNA binding"/>
    <property type="evidence" value="ECO:0007669"/>
    <property type="project" value="TreeGrafter"/>
</dbReference>
<dbReference type="GO" id="GO:0000184">
    <property type="term" value="P:nuclear-transcribed mRNA catabolic process, nonsense-mediated decay"/>
    <property type="evidence" value="ECO:0007669"/>
    <property type="project" value="UniProtKB-KW"/>
</dbReference>
<evidence type="ECO:0000259" key="3">
    <source>
        <dbReference type="Pfam" id="PF10374"/>
    </source>
</evidence>
<proteinExistence type="predicted"/>